<evidence type="ECO:0000313" key="3">
    <source>
        <dbReference type="Proteomes" id="UP001295423"/>
    </source>
</evidence>
<feature type="signal peptide" evidence="1">
    <location>
        <begin position="1"/>
        <end position="21"/>
    </location>
</feature>
<name>A0AAD2CQE9_9STRA</name>
<organism evidence="2 3">
    <name type="scientific">Cylindrotheca closterium</name>
    <dbReference type="NCBI Taxonomy" id="2856"/>
    <lineage>
        <taxon>Eukaryota</taxon>
        <taxon>Sar</taxon>
        <taxon>Stramenopiles</taxon>
        <taxon>Ochrophyta</taxon>
        <taxon>Bacillariophyta</taxon>
        <taxon>Bacillariophyceae</taxon>
        <taxon>Bacillariophycidae</taxon>
        <taxon>Bacillariales</taxon>
        <taxon>Bacillariaceae</taxon>
        <taxon>Cylindrotheca</taxon>
    </lineage>
</organism>
<reference evidence="2" key="1">
    <citation type="submission" date="2023-08" db="EMBL/GenBank/DDBJ databases">
        <authorList>
            <person name="Audoor S."/>
            <person name="Bilcke G."/>
        </authorList>
    </citation>
    <scope>NUCLEOTIDE SEQUENCE</scope>
</reference>
<dbReference type="EMBL" id="CAKOGP040000913">
    <property type="protein sequence ID" value="CAJ1940599.1"/>
    <property type="molecule type" value="Genomic_DNA"/>
</dbReference>
<dbReference type="GO" id="GO:0004190">
    <property type="term" value="F:aspartic-type endopeptidase activity"/>
    <property type="evidence" value="ECO:0007669"/>
    <property type="project" value="InterPro"/>
</dbReference>
<comment type="caution">
    <text evidence="2">The sequence shown here is derived from an EMBL/GenBank/DDBJ whole genome shotgun (WGS) entry which is preliminary data.</text>
</comment>
<evidence type="ECO:0000313" key="2">
    <source>
        <dbReference type="EMBL" id="CAJ1940599.1"/>
    </source>
</evidence>
<dbReference type="InterPro" id="IPR001969">
    <property type="entry name" value="Aspartic_peptidase_AS"/>
</dbReference>
<protein>
    <recommendedName>
        <fullName evidence="4">Peptidase A2 domain-containing protein</fullName>
    </recommendedName>
</protein>
<dbReference type="GO" id="GO:0006508">
    <property type="term" value="P:proteolysis"/>
    <property type="evidence" value="ECO:0007669"/>
    <property type="project" value="InterPro"/>
</dbReference>
<keyword evidence="3" id="KW-1185">Reference proteome</keyword>
<evidence type="ECO:0008006" key="4">
    <source>
        <dbReference type="Google" id="ProtNLM"/>
    </source>
</evidence>
<dbReference type="PROSITE" id="PS00141">
    <property type="entry name" value="ASP_PROTEASE"/>
    <property type="match status" value="1"/>
</dbReference>
<proteinExistence type="predicted"/>
<dbReference type="SUPFAM" id="SSF50630">
    <property type="entry name" value="Acid proteases"/>
    <property type="match status" value="1"/>
</dbReference>
<sequence>MGVYIVGWLSIYLSFLNDGTAFRAVPVSKQRSSSLLADSIQDFSLEEKIRATPAKQIKEELASFGVSTIGLFEKEDLVQRLLLEKIESVPTEYKEPSSNSLPSVISTPLYFTSLDAGLRIAAVNSDDGISVNPSEKPYAAIKVQVQEKGTSFSLQLLLDTACSGLVLRPSVVKKWNLPKSSMPVTMTGAGGSSVAQGLTQLSFDVGDKSFGPLPAAIQDIGALPRSLDGIVGLSFLQQFCSVDMDFAMGQLRLYDPDMPPPLIDSANGTLVGNAKMCMIPQLGLYAVDVYLGGRGPVKMLIDSGASFSALNWNGIDKLGISRDDESFLKRLGSPMCAMGSDSNVAQLTHRIHVSSVLQVGNKSRGLSLKHDKRLPIDIGNIAILDALASYNVVGILGIDALMKCSCVRLQLETEKMQLLLFE</sequence>
<gene>
    <name evidence="2" type="ORF">CYCCA115_LOCUS7110</name>
</gene>
<evidence type="ECO:0000256" key="1">
    <source>
        <dbReference type="SAM" id="SignalP"/>
    </source>
</evidence>
<accession>A0AAD2CQE9</accession>
<dbReference type="Proteomes" id="UP001295423">
    <property type="component" value="Unassembled WGS sequence"/>
</dbReference>
<dbReference type="InterPro" id="IPR021109">
    <property type="entry name" value="Peptidase_aspartic_dom_sf"/>
</dbReference>
<dbReference type="Gene3D" id="2.40.70.10">
    <property type="entry name" value="Acid Proteases"/>
    <property type="match status" value="2"/>
</dbReference>
<feature type="chain" id="PRO_5041906045" description="Peptidase A2 domain-containing protein" evidence="1">
    <location>
        <begin position="22"/>
        <end position="422"/>
    </location>
</feature>
<keyword evidence="1" id="KW-0732">Signal</keyword>
<dbReference type="AlphaFoldDB" id="A0AAD2CQE9"/>
<dbReference type="Pfam" id="PF13650">
    <property type="entry name" value="Asp_protease_2"/>
    <property type="match status" value="1"/>
</dbReference>